<accession>A0A9Q3GQP4</accession>
<dbReference type="Proteomes" id="UP000765509">
    <property type="component" value="Unassembled WGS sequence"/>
</dbReference>
<feature type="region of interest" description="Disordered" evidence="1">
    <location>
        <begin position="19"/>
        <end position="84"/>
    </location>
</feature>
<comment type="caution">
    <text evidence="2">The sequence shown here is derived from an EMBL/GenBank/DDBJ whole genome shotgun (WGS) entry which is preliminary data.</text>
</comment>
<protein>
    <submittedName>
        <fullName evidence="2">Uncharacterized protein</fullName>
    </submittedName>
</protein>
<evidence type="ECO:0000313" key="3">
    <source>
        <dbReference type="Proteomes" id="UP000765509"/>
    </source>
</evidence>
<evidence type="ECO:0000256" key="1">
    <source>
        <dbReference type="SAM" id="MobiDB-lite"/>
    </source>
</evidence>
<name>A0A9Q3GQP4_9BASI</name>
<evidence type="ECO:0000313" key="2">
    <source>
        <dbReference type="EMBL" id="MBW0476351.1"/>
    </source>
</evidence>
<organism evidence="2 3">
    <name type="scientific">Austropuccinia psidii MF-1</name>
    <dbReference type="NCBI Taxonomy" id="1389203"/>
    <lineage>
        <taxon>Eukaryota</taxon>
        <taxon>Fungi</taxon>
        <taxon>Dikarya</taxon>
        <taxon>Basidiomycota</taxon>
        <taxon>Pucciniomycotina</taxon>
        <taxon>Pucciniomycetes</taxon>
        <taxon>Pucciniales</taxon>
        <taxon>Sphaerophragmiaceae</taxon>
        <taxon>Austropuccinia</taxon>
    </lineage>
</organism>
<sequence length="176" mass="20006">MLKVVINWMVKSHIIPSTPRTFKPIPSKISSSIPPPSPNPSTSRPALASPLRPCLIPQPRFSPIITSRKPQPLTNSSRRREERSPLLFPAAQVFQRREQWPVRVTQEAPNMENEGQDSMARLFGRVDTNSREVIKYVNDGMIPGTTSEEMAAKFIWYEDELINDFQSTSGDIIKYN</sequence>
<keyword evidence="3" id="KW-1185">Reference proteome</keyword>
<dbReference type="EMBL" id="AVOT02004433">
    <property type="protein sequence ID" value="MBW0476351.1"/>
    <property type="molecule type" value="Genomic_DNA"/>
</dbReference>
<feature type="compositionally biased region" description="Polar residues" evidence="1">
    <location>
        <begin position="64"/>
        <end position="75"/>
    </location>
</feature>
<gene>
    <name evidence="2" type="ORF">O181_016066</name>
</gene>
<dbReference type="AlphaFoldDB" id="A0A9Q3GQP4"/>
<proteinExistence type="predicted"/>
<reference evidence="2" key="1">
    <citation type="submission" date="2021-03" db="EMBL/GenBank/DDBJ databases">
        <title>Draft genome sequence of rust myrtle Austropuccinia psidii MF-1, a brazilian biotype.</title>
        <authorList>
            <person name="Quecine M.C."/>
            <person name="Pachon D.M.R."/>
            <person name="Bonatelli M.L."/>
            <person name="Correr F.H."/>
            <person name="Franceschini L.M."/>
            <person name="Leite T.F."/>
            <person name="Margarido G.R.A."/>
            <person name="Almeida C.A."/>
            <person name="Ferrarezi J.A."/>
            <person name="Labate C.A."/>
        </authorList>
    </citation>
    <scope>NUCLEOTIDE SEQUENCE</scope>
    <source>
        <strain evidence="2">MF-1</strain>
    </source>
</reference>